<dbReference type="PANTHER" id="PTHR34390:SF2">
    <property type="entry name" value="SUCCINATE TRANSPORTER SUBUNIT YJJP-RELATED"/>
    <property type="match status" value="1"/>
</dbReference>
<evidence type="ECO:0000259" key="8">
    <source>
        <dbReference type="Pfam" id="PF06738"/>
    </source>
</evidence>
<feature type="transmembrane region" description="Helical" evidence="7">
    <location>
        <begin position="167"/>
        <end position="188"/>
    </location>
</feature>
<evidence type="ECO:0000256" key="4">
    <source>
        <dbReference type="ARBA" id="ARBA00022989"/>
    </source>
</evidence>
<gene>
    <name evidence="9" type="ordered locus">Ornrh_0098</name>
</gene>
<accession>I3ZX93</accession>
<comment type="similarity">
    <text evidence="6">Belongs to the ThrE exporter (TC 2.A.79) family.</text>
</comment>
<dbReference type="RefSeq" id="WP_014789957.1">
    <property type="nucleotide sequence ID" value="NC_018016.1"/>
</dbReference>
<reference evidence="9 10" key="1">
    <citation type="submission" date="2012-06" db="EMBL/GenBank/DDBJ databases">
        <title>The complete genome of Ornithobacterium rhinotracheale DSM 15997.</title>
        <authorList>
            <consortium name="US DOE Joint Genome Institute (JGI-PGF)"/>
            <person name="Lucas S."/>
            <person name="Copeland A."/>
            <person name="Lapidus A."/>
            <person name="Goodwin L."/>
            <person name="Pitluck S."/>
            <person name="Peters L."/>
            <person name="Mikhailova N."/>
            <person name="Teshima H."/>
            <person name="Kyrpides N."/>
            <person name="Mavromatis K."/>
            <person name="Pagani I."/>
            <person name="Ivanova N."/>
            <person name="Ovchinnikova G."/>
            <person name="Zeytun A."/>
            <person name="Detter J.C."/>
            <person name="Han C."/>
            <person name="Land M."/>
            <person name="Hauser L."/>
            <person name="Markowitz V."/>
            <person name="Cheng J.-F."/>
            <person name="Hugenholtz P."/>
            <person name="Woyke T."/>
            <person name="Wu D."/>
            <person name="Lang E."/>
            <person name="Kopitz M."/>
            <person name="Brambilla E."/>
            <person name="Klenk H.-P."/>
            <person name="Eisen J.A."/>
        </authorList>
    </citation>
    <scope>NUCLEOTIDE SEQUENCE [LARGE SCALE GENOMIC DNA]</scope>
    <source>
        <strain evidence="10">ATCC 51463 / DSM 15997 / CCUG 23171 / LMG 9086</strain>
    </source>
</reference>
<dbReference type="GO" id="GO:0005886">
    <property type="term" value="C:plasma membrane"/>
    <property type="evidence" value="ECO:0007669"/>
    <property type="project" value="UniProtKB-SubCell"/>
</dbReference>
<evidence type="ECO:0000256" key="5">
    <source>
        <dbReference type="ARBA" id="ARBA00023136"/>
    </source>
</evidence>
<evidence type="ECO:0000313" key="10">
    <source>
        <dbReference type="Proteomes" id="UP000006051"/>
    </source>
</evidence>
<dbReference type="STRING" id="867902.Ornrh_0098"/>
<dbReference type="PATRIC" id="fig|867902.3.peg.97"/>
<keyword evidence="4 7" id="KW-1133">Transmembrane helix</keyword>
<evidence type="ECO:0000256" key="2">
    <source>
        <dbReference type="ARBA" id="ARBA00022475"/>
    </source>
</evidence>
<dbReference type="InterPro" id="IPR010619">
    <property type="entry name" value="ThrE-like_N"/>
</dbReference>
<feature type="transmembrane region" description="Helical" evidence="7">
    <location>
        <begin position="228"/>
        <end position="249"/>
    </location>
</feature>
<feature type="transmembrane region" description="Helical" evidence="7">
    <location>
        <begin position="143"/>
        <end position="160"/>
    </location>
</feature>
<feature type="transmembrane region" description="Helical" evidence="7">
    <location>
        <begin position="194"/>
        <end position="216"/>
    </location>
</feature>
<keyword evidence="3 7" id="KW-0812">Transmembrane</keyword>
<dbReference type="PANTHER" id="PTHR34390">
    <property type="entry name" value="UPF0442 PROTEIN YJJB-RELATED"/>
    <property type="match status" value="1"/>
</dbReference>
<dbReference type="eggNOG" id="COG2966">
    <property type="taxonomic scope" value="Bacteria"/>
</dbReference>
<organism evidence="9 10">
    <name type="scientific">Ornithobacterium rhinotracheale (strain ATCC 51463 / DSM 15997 / CCUG 23171 / CIP 104009 / LMG 9086)</name>
    <dbReference type="NCBI Taxonomy" id="867902"/>
    <lineage>
        <taxon>Bacteria</taxon>
        <taxon>Pseudomonadati</taxon>
        <taxon>Bacteroidota</taxon>
        <taxon>Flavobacteriia</taxon>
        <taxon>Flavobacteriales</taxon>
        <taxon>Weeksellaceae</taxon>
        <taxon>Ornithobacterium</taxon>
    </lineage>
</organism>
<keyword evidence="2" id="KW-1003">Cell membrane</keyword>
<dbReference type="GeneID" id="97256875"/>
<dbReference type="GO" id="GO:0022857">
    <property type="term" value="F:transmembrane transporter activity"/>
    <property type="evidence" value="ECO:0007669"/>
    <property type="project" value="InterPro"/>
</dbReference>
<dbReference type="GeneID" id="71568381"/>
<comment type="subcellular location">
    <subcellularLocation>
        <location evidence="1">Cell membrane</location>
        <topology evidence="1">Multi-pass membrane protein</topology>
    </subcellularLocation>
</comment>
<dbReference type="KEGG" id="orh:Ornrh_0098"/>
<proteinExistence type="inferred from homology"/>
<dbReference type="Proteomes" id="UP000006051">
    <property type="component" value="Chromosome"/>
</dbReference>
<evidence type="ECO:0000256" key="3">
    <source>
        <dbReference type="ARBA" id="ARBA00022692"/>
    </source>
</evidence>
<dbReference type="AlphaFoldDB" id="I3ZX93"/>
<protein>
    <recommendedName>
        <fullName evidence="8">Threonine/serine exporter-like N-terminal domain-containing protein</fullName>
    </recommendedName>
</protein>
<evidence type="ECO:0000313" key="9">
    <source>
        <dbReference type="EMBL" id="AFL96327.1"/>
    </source>
</evidence>
<evidence type="ECO:0000256" key="1">
    <source>
        <dbReference type="ARBA" id="ARBA00004651"/>
    </source>
</evidence>
<dbReference type="Pfam" id="PF06738">
    <property type="entry name" value="ThrE"/>
    <property type="match status" value="1"/>
</dbReference>
<dbReference type="EMBL" id="CP003283">
    <property type="protein sequence ID" value="AFL96327.1"/>
    <property type="molecule type" value="Genomic_DNA"/>
</dbReference>
<name>I3ZX93_ORNRL</name>
<evidence type="ECO:0000256" key="6">
    <source>
        <dbReference type="ARBA" id="ARBA00034125"/>
    </source>
</evidence>
<keyword evidence="5 7" id="KW-0472">Membrane</keyword>
<dbReference type="GO" id="GO:0015744">
    <property type="term" value="P:succinate transport"/>
    <property type="evidence" value="ECO:0007669"/>
    <property type="project" value="TreeGrafter"/>
</dbReference>
<dbReference type="HOGENOM" id="CLU_070277_1_0_10"/>
<sequence>MASPDLISATELFADLSATLIKSGANTNRALRNVKRIAAHFNYDCQIFHSYSGVVLTVQDLKTKEKFSEFISIPAHGINFNAVSDISILSWNVIEEGLNLEQIKHQLEEIKSKPHYPKYMTWSFVSLAGAALCRIFDGDYLQFIAVFVATFAGLYARSLVLERKFNVYICWFVGAFASVSTVGIFNMFNVPMSAAFTTCVLWMIPGVPLINGLIDVLSGHLISGFAKYVHAMILIFMIAVGYFLSLTLFHNGGF</sequence>
<keyword evidence="10" id="KW-1185">Reference proteome</keyword>
<feature type="domain" description="Threonine/serine exporter-like N-terminal" evidence="8">
    <location>
        <begin position="15"/>
        <end position="248"/>
    </location>
</feature>
<evidence type="ECO:0000256" key="7">
    <source>
        <dbReference type="SAM" id="Phobius"/>
    </source>
</evidence>
<dbReference type="InterPro" id="IPR050539">
    <property type="entry name" value="ThrE_Dicarb/AminoAcid_Exp"/>
</dbReference>